<dbReference type="Gene3D" id="1.10.10.10">
    <property type="entry name" value="Winged helix-like DNA-binding domain superfamily/Winged helix DNA-binding domain"/>
    <property type="match status" value="1"/>
</dbReference>
<gene>
    <name evidence="9" type="ORF">AWN73_02515</name>
</gene>
<dbReference type="Pfam" id="PF01475">
    <property type="entry name" value="FUR"/>
    <property type="match status" value="1"/>
</dbReference>
<name>A0A2S7FA46_CLOBU</name>
<dbReference type="SUPFAM" id="SSF46785">
    <property type="entry name" value="Winged helix' DNA-binding domain"/>
    <property type="match status" value="1"/>
</dbReference>
<dbReference type="PANTHER" id="PTHR33202:SF8">
    <property type="entry name" value="PEROXIDE-RESPONSIVE REPRESSOR PERR"/>
    <property type="match status" value="1"/>
</dbReference>
<accession>A0A2S7FA46</accession>
<organism evidence="9 10">
    <name type="scientific">Clostridium butyricum</name>
    <dbReference type="NCBI Taxonomy" id="1492"/>
    <lineage>
        <taxon>Bacteria</taxon>
        <taxon>Bacillati</taxon>
        <taxon>Bacillota</taxon>
        <taxon>Clostridia</taxon>
        <taxon>Eubacteriales</taxon>
        <taxon>Clostridiaceae</taxon>
        <taxon>Clostridium</taxon>
    </lineage>
</organism>
<feature type="binding site" evidence="7">
    <location>
        <position position="94"/>
    </location>
    <ligand>
        <name>Zn(2+)</name>
        <dbReference type="ChEBI" id="CHEBI:29105"/>
    </ligand>
</feature>
<dbReference type="Gene3D" id="3.30.1490.190">
    <property type="match status" value="1"/>
</dbReference>
<evidence type="ECO:0000313" key="9">
    <source>
        <dbReference type="EMBL" id="PPV14604.1"/>
    </source>
</evidence>
<sequence>MESQEFLKSKNIKVTRGRIEILDILKNAESSLSAEKIYLLSREKSININLSTVYRTLELFEEKQITEKITLTDGVFAYKLKKKTHRHHLRCDVCHKEIDIPCPMSQIEEMVQSETGFTLTQHDLVMKGVCKECKNNKNKE</sequence>
<protein>
    <submittedName>
        <fullName evidence="9">Fur family transcriptional regulator</fullName>
    </submittedName>
</protein>
<evidence type="ECO:0000256" key="1">
    <source>
        <dbReference type="ARBA" id="ARBA00007957"/>
    </source>
</evidence>
<dbReference type="GO" id="GO:0045892">
    <property type="term" value="P:negative regulation of DNA-templated transcription"/>
    <property type="evidence" value="ECO:0007669"/>
    <property type="project" value="TreeGrafter"/>
</dbReference>
<dbReference type="Proteomes" id="UP000238081">
    <property type="component" value="Unassembled WGS sequence"/>
</dbReference>
<dbReference type="GO" id="GO:0003700">
    <property type="term" value="F:DNA-binding transcription factor activity"/>
    <property type="evidence" value="ECO:0007669"/>
    <property type="project" value="InterPro"/>
</dbReference>
<keyword evidence="2" id="KW-0678">Repressor</keyword>
<dbReference type="GO" id="GO:1900376">
    <property type="term" value="P:regulation of secondary metabolite biosynthetic process"/>
    <property type="evidence" value="ECO:0007669"/>
    <property type="project" value="TreeGrafter"/>
</dbReference>
<feature type="binding site" evidence="8">
    <location>
        <position position="85"/>
    </location>
    <ligand>
        <name>Fe cation</name>
        <dbReference type="ChEBI" id="CHEBI:24875"/>
    </ligand>
</feature>
<dbReference type="InterPro" id="IPR036390">
    <property type="entry name" value="WH_DNA-bd_sf"/>
</dbReference>
<comment type="similarity">
    <text evidence="1">Belongs to the Fur family.</text>
</comment>
<keyword evidence="8" id="KW-0408">Iron</keyword>
<evidence type="ECO:0000313" key="10">
    <source>
        <dbReference type="Proteomes" id="UP000238081"/>
    </source>
</evidence>
<evidence type="ECO:0000256" key="6">
    <source>
        <dbReference type="ARBA" id="ARBA00023163"/>
    </source>
</evidence>
<dbReference type="GO" id="GO:0008270">
    <property type="term" value="F:zinc ion binding"/>
    <property type="evidence" value="ECO:0007669"/>
    <property type="project" value="TreeGrafter"/>
</dbReference>
<evidence type="ECO:0000256" key="8">
    <source>
        <dbReference type="PIRSR" id="PIRSR602481-2"/>
    </source>
</evidence>
<dbReference type="InterPro" id="IPR043135">
    <property type="entry name" value="Fur_C"/>
</dbReference>
<evidence type="ECO:0000256" key="7">
    <source>
        <dbReference type="PIRSR" id="PIRSR602481-1"/>
    </source>
</evidence>
<keyword evidence="4" id="KW-0805">Transcription regulation</keyword>
<keyword evidence="7" id="KW-0479">Metal-binding</keyword>
<dbReference type="InterPro" id="IPR036388">
    <property type="entry name" value="WH-like_DNA-bd_sf"/>
</dbReference>
<evidence type="ECO:0000256" key="5">
    <source>
        <dbReference type="ARBA" id="ARBA00023125"/>
    </source>
</evidence>
<evidence type="ECO:0000256" key="3">
    <source>
        <dbReference type="ARBA" id="ARBA00022833"/>
    </source>
</evidence>
<dbReference type="EMBL" id="LRDH01000107">
    <property type="protein sequence ID" value="PPV14604.1"/>
    <property type="molecule type" value="Genomic_DNA"/>
</dbReference>
<evidence type="ECO:0000256" key="2">
    <source>
        <dbReference type="ARBA" id="ARBA00022491"/>
    </source>
</evidence>
<comment type="caution">
    <text evidence="9">The sequence shown here is derived from an EMBL/GenBank/DDBJ whole genome shotgun (WGS) entry which is preliminary data.</text>
</comment>
<keyword evidence="6" id="KW-0804">Transcription</keyword>
<proteinExistence type="inferred from homology"/>
<dbReference type="PANTHER" id="PTHR33202">
    <property type="entry name" value="ZINC UPTAKE REGULATION PROTEIN"/>
    <property type="match status" value="1"/>
</dbReference>
<feature type="binding site" evidence="7">
    <location>
        <position position="130"/>
    </location>
    <ligand>
        <name>Zn(2+)</name>
        <dbReference type="ChEBI" id="CHEBI:29105"/>
    </ligand>
</feature>
<feature type="binding site" evidence="8">
    <location>
        <position position="122"/>
    </location>
    <ligand>
        <name>Fe cation</name>
        <dbReference type="ChEBI" id="CHEBI:24875"/>
    </ligand>
</feature>
<comment type="cofactor">
    <cofactor evidence="7">
        <name>Zn(2+)</name>
        <dbReference type="ChEBI" id="CHEBI:29105"/>
    </cofactor>
    <text evidence="7">Binds 1 zinc ion per subunit.</text>
</comment>
<keyword evidence="3 7" id="KW-0862">Zinc</keyword>
<feature type="binding site" evidence="7">
    <location>
        <position position="91"/>
    </location>
    <ligand>
        <name>Zn(2+)</name>
        <dbReference type="ChEBI" id="CHEBI:29105"/>
    </ligand>
</feature>
<dbReference type="GO" id="GO:0000976">
    <property type="term" value="F:transcription cis-regulatory region binding"/>
    <property type="evidence" value="ECO:0007669"/>
    <property type="project" value="TreeGrafter"/>
</dbReference>
<evidence type="ECO:0000256" key="4">
    <source>
        <dbReference type="ARBA" id="ARBA00023015"/>
    </source>
</evidence>
<feature type="binding site" evidence="7">
    <location>
        <position position="133"/>
    </location>
    <ligand>
        <name>Zn(2+)</name>
        <dbReference type="ChEBI" id="CHEBI:29105"/>
    </ligand>
</feature>
<reference evidence="9 10" key="1">
    <citation type="submission" date="2016-01" db="EMBL/GenBank/DDBJ databases">
        <title>Characterization of the Clostridium difficile lineages that are prevalent in Hong Kong and China.</title>
        <authorList>
            <person name="Kwok J.S.-L."/>
            <person name="Lam W.-Y."/>
            <person name="Ip M."/>
            <person name="Chan T.-F."/>
            <person name="Hawkey P.M."/>
            <person name="Tsui S.K.-W."/>
        </authorList>
    </citation>
    <scope>NUCLEOTIDE SEQUENCE [LARGE SCALE GENOMIC DNA]</scope>
    <source>
        <strain evidence="9 10">300064</strain>
    </source>
</reference>
<dbReference type="AlphaFoldDB" id="A0A2S7FA46"/>
<dbReference type="CDD" id="cd07153">
    <property type="entry name" value="Fur_like"/>
    <property type="match status" value="1"/>
</dbReference>
<dbReference type="InterPro" id="IPR002481">
    <property type="entry name" value="FUR"/>
</dbReference>
<keyword evidence="5" id="KW-0238">DNA-binding</keyword>
<dbReference type="RefSeq" id="WP_043663388.1">
    <property type="nucleotide sequence ID" value="NZ_JSEG01000006.1"/>
</dbReference>
<comment type="cofactor">
    <cofactor evidence="8">
        <name>Mn(2+)</name>
        <dbReference type="ChEBI" id="CHEBI:29035"/>
    </cofactor>
    <cofactor evidence="8">
        <name>Fe(2+)</name>
        <dbReference type="ChEBI" id="CHEBI:29033"/>
    </cofactor>
    <text evidence="8">Binds 1 Mn(2+) or Fe(2+) ion per subunit.</text>
</comment>